<dbReference type="SUPFAM" id="SSF55874">
    <property type="entry name" value="ATPase domain of HSP90 chaperone/DNA topoisomerase II/histidine kinase"/>
    <property type="match status" value="1"/>
</dbReference>
<evidence type="ECO:0000256" key="1">
    <source>
        <dbReference type="ARBA" id="ARBA00000085"/>
    </source>
</evidence>
<dbReference type="InterPro" id="IPR003594">
    <property type="entry name" value="HATPase_dom"/>
</dbReference>
<dbReference type="Pfam" id="PF02518">
    <property type="entry name" value="HATPase_c"/>
    <property type="match status" value="1"/>
</dbReference>
<dbReference type="InterPro" id="IPR052162">
    <property type="entry name" value="Sensor_kinase/Photoreceptor"/>
</dbReference>
<proteinExistence type="predicted"/>
<dbReference type="SMART" id="SM00387">
    <property type="entry name" value="HATPase_c"/>
    <property type="match status" value="1"/>
</dbReference>
<comment type="catalytic activity">
    <reaction evidence="1">
        <text>ATP + protein L-histidine = ADP + protein N-phospho-L-histidine.</text>
        <dbReference type="EC" id="2.7.13.3"/>
    </reaction>
</comment>
<organism evidence="12 13">
    <name type="scientific">Roseateles toxinivorans</name>
    <dbReference type="NCBI Taxonomy" id="270368"/>
    <lineage>
        <taxon>Bacteria</taxon>
        <taxon>Pseudomonadati</taxon>
        <taxon>Pseudomonadota</taxon>
        <taxon>Betaproteobacteria</taxon>
        <taxon>Burkholderiales</taxon>
        <taxon>Sphaerotilaceae</taxon>
        <taxon>Roseateles</taxon>
    </lineage>
</organism>
<evidence type="ECO:0000256" key="7">
    <source>
        <dbReference type="SAM" id="MobiDB-lite"/>
    </source>
</evidence>
<evidence type="ECO:0000313" key="12">
    <source>
        <dbReference type="EMBL" id="TDP62484.1"/>
    </source>
</evidence>
<dbReference type="SMART" id="SM00388">
    <property type="entry name" value="HisKA"/>
    <property type="match status" value="1"/>
</dbReference>
<dbReference type="SMART" id="SM00086">
    <property type="entry name" value="PAC"/>
    <property type="match status" value="2"/>
</dbReference>
<dbReference type="InterPro" id="IPR013655">
    <property type="entry name" value="PAS_fold_3"/>
</dbReference>
<dbReference type="SUPFAM" id="SSF47384">
    <property type="entry name" value="Homodimeric domain of signal transducing histidine kinase"/>
    <property type="match status" value="1"/>
</dbReference>
<dbReference type="Pfam" id="PF08448">
    <property type="entry name" value="PAS_4"/>
    <property type="match status" value="1"/>
</dbReference>
<keyword evidence="8" id="KW-0472">Membrane</keyword>
<evidence type="ECO:0000256" key="6">
    <source>
        <dbReference type="SAM" id="Coils"/>
    </source>
</evidence>
<dbReference type="CDD" id="cd00082">
    <property type="entry name" value="HisKA"/>
    <property type="match status" value="1"/>
</dbReference>
<feature type="transmembrane region" description="Helical" evidence="8">
    <location>
        <begin position="278"/>
        <end position="301"/>
    </location>
</feature>
<dbReference type="PANTHER" id="PTHR43304:SF1">
    <property type="entry name" value="PAC DOMAIN-CONTAINING PROTEIN"/>
    <property type="match status" value="1"/>
</dbReference>
<dbReference type="InterPro" id="IPR004358">
    <property type="entry name" value="Sig_transdc_His_kin-like_C"/>
</dbReference>
<keyword evidence="5" id="KW-0418">Kinase</keyword>
<accession>A0A4R6QKM6</accession>
<feature type="domain" description="Histidine kinase" evidence="9">
    <location>
        <begin position="610"/>
        <end position="841"/>
    </location>
</feature>
<comment type="caution">
    <text evidence="12">The sequence shown here is derived from an EMBL/GenBank/DDBJ whole genome shotgun (WGS) entry which is preliminary data.</text>
</comment>
<evidence type="ECO:0000256" key="3">
    <source>
        <dbReference type="ARBA" id="ARBA00022553"/>
    </source>
</evidence>
<dbReference type="InterPro" id="IPR003661">
    <property type="entry name" value="HisK_dim/P_dom"/>
</dbReference>
<dbReference type="InterPro" id="IPR035965">
    <property type="entry name" value="PAS-like_dom_sf"/>
</dbReference>
<reference evidence="12 13" key="1">
    <citation type="submission" date="2019-03" db="EMBL/GenBank/DDBJ databases">
        <title>Genomic Encyclopedia of Type Strains, Phase IV (KMG-IV): sequencing the most valuable type-strain genomes for metagenomic binning, comparative biology and taxonomic classification.</title>
        <authorList>
            <person name="Goeker M."/>
        </authorList>
    </citation>
    <scope>NUCLEOTIDE SEQUENCE [LARGE SCALE GENOMIC DNA]</scope>
    <source>
        <strain evidence="12 13">DSM 16998</strain>
    </source>
</reference>
<dbReference type="PROSITE" id="PS50112">
    <property type="entry name" value="PAS"/>
    <property type="match status" value="1"/>
</dbReference>
<keyword evidence="3" id="KW-0597">Phosphoprotein</keyword>
<gene>
    <name evidence="12" type="ORF">DES47_10762</name>
</gene>
<evidence type="ECO:0000256" key="4">
    <source>
        <dbReference type="ARBA" id="ARBA00022679"/>
    </source>
</evidence>
<keyword evidence="4" id="KW-0808">Transferase</keyword>
<dbReference type="PANTHER" id="PTHR43304">
    <property type="entry name" value="PHYTOCHROME-LIKE PROTEIN CPH1"/>
    <property type="match status" value="1"/>
</dbReference>
<evidence type="ECO:0000256" key="2">
    <source>
        <dbReference type="ARBA" id="ARBA00012438"/>
    </source>
</evidence>
<evidence type="ECO:0000256" key="5">
    <source>
        <dbReference type="ARBA" id="ARBA00022777"/>
    </source>
</evidence>
<protein>
    <recommendedName>
        <fullName evidence="2">histidine kinase</fullName>
        <ecNumber evidence="2">2.7.13.3</ecNumber>
    </recommendedName>
</protein>
<dbReference type="SMART" id="SM00091">
    <property type="entry name" value="PAS"/>
    <property type="match status" value="2"/>
</dbReference>
<feature type="region of interest" description="Disordered" evidence="7">
    <location>
        <begin position="825"/>
        <end position="849"/>
    </location>
</feature>
<keyword evidence="6" id="KW-0175">Coiled coil</keyword>
<dbReference type="PRINTS" id="PR00344">
    <property type="entry name" value="BCTRLSENSOR"/>
</dbReference>
<name>A0A4R6QKM6_9BURK</name>
<sequence length="849" mass="93017">MRRTLILFAAAVVLVSGALLASSLAYLRGQAIASGERLTASLAQVIEEQTSRTVQTVDQQLQLAANRLTQLEASGGLNEASARTVLREQLKDLPFLRAMWVLDAQGRIAFDSDTGNIGVDLSQRAYVQAYRTRPDAGFQLGAPILSRTTGTWLIPATRPLRRSDGSIERLIVAAIEPPYFDSLWRGLEVGDGGSVTLFRKDGTLMMRSPFDPASMGKTFGDAPMFRLWMKGASNGSLQRASVVDGRPRLFAYRALSVQPELAVVAGQSLDLVLAPWRWLATVAIAAWAAACVAVIVMGVFLDRAWAASRRAEHEASETALRLSLATDAATIGVWDWDTRQATQWYATPTYFTMMGDPPLTDFGTRNEWLERLHPQDKQAVVERIAAVLAGSDVPYHYEARLRHADGSYRWVSVTGQVLDRDEHGKPTRMMGVRIDITERKQTEDALRNSEARYRELFYSNPQPMWVFDDETLAFLAVNTAAVVHYGYSEAEFLSMTIADMRPSEDRAALLNRVARPAEGLHNAGLHTHLRRDGSRILVEISTHSLDFGGRPARLVLSRDVTEMKRAQQALEDLNHQLEARVEARSRELEQTMAQLLHAEKLAALGSLVTGMAHELNTPIGNVLVVASTLKADVVRCGERLLAGSARRSEVAAWTTRLSEAGEMIEREAARAAKLIADFKLVAAGPESAKRQDFALLGLVERARQHLPALEAGGPHRVQIEVPSNIRMDSFPDALEQVLVNLLGNALLHAFSATRPGTVRVVAEPDGDQVVLRIEDDGCGMAEDVLRHVFDPFYTTRLGQGGSGLGLYIVYNLVTGLLGGSIKAESSPGQGTHFEMRLPRTGGPQPVGSD</sequence>
<dbReference type="InParanoid" id="A0A4R6QKM6"/>
<dbReference type="NCBIfam" id="TIGR00229">
    <property type="entry name" value="sensory_box"/>
    <property type="match status" value="2"/>
</dbReference>
<dbReference type="SUPFAM" id="SSF55785">
    <property type="entry name" value="PYP-like sensor domain (PAS domain)"/>
    <property type="match status" value="2"/>
</dbReference>
<dbReference type="InterPro" id="IPR005467">
    <property type="entry name" value="His_kinase_dom"/>
</dbReference>
<dbReference type="CDD" id="cd00075">
    <property type="entry name" value="HATPase"/>
    <property type="match status" value="1"/>
</dbReference>
<dbReference type="AlphaFoldDB" id="A0A4R6QKM6"/>
<keyword evidence="8" id="KW-1133">Transmembrane helix</keyword>
<dbReference type="CDD" id="cd12915">
    <property type="entry name" value="PDC2_DGC_like"/>
    <property type="match status" value="1"/>
</dbReference>
<dbReference type="Gene3D" id="3.30.450.20">
    <property type="entry name" value="PAS domain"/>
    <property type="match status" value="4"/>
</dbReference>
<dbReference type="Gene3D" id="3.30.565.10">
    <property type="entry name" value="Histidine kinase-like ATPase, C-terminal domain"/>
    <property type="match status" value="1"/>
</dbReference>
<evidence type="ECO:0000313" key="13">
    <source>
        <dbReference type="Proteomes" id="UP000295361"/>
    </source>
</evidence>
<evidence type="ECO:0000256" key="8">
    <source>
        <dbReference type="SAM" id="Phobius"/>
    </source>
</evidence>
<dbReference type="InterPro" id="IPR036890">
    <property type="entry name" value="HATPase_C_sf"/>
</dbReference>
<evidence type="ECO:0000259" key="11">
    <source>
        <dbReference type="PROSITE" id="PS50113"/>
    </source>
</evidence>
<evidence type="ECO:0000259" key="10">
    <source>
        <dbReference type="PROSITE" id="PS50112"/>
    </source>
</evidence>
<feature type="coiled-coil region" evidence="6">
    <location>
        <begin position="556"/>
        <end position="594"/>
    </location>
</feature>
<dbReference type="PROSITE" id="PS50109">
    <property type="entry name" value="HIS_KIN"/>
    <property type="match status" value="1"/>
</dbReference>
<keyword evidence="8" id="KW-0812">Transmembrane</keyword>
<dbReference type="PROSITE" id="PS50113">
    <property type="entry name" value="PAC"/>
    <property type="match status" value="1"/>
</dbReference>
<dbReference type="InterPro" id="IPR013656">
    <property type="entry name" value="PAS_4"/>
</dbReference>
<dbReference type="RefSeq" id="WP_166652123.1">
    <property type="nucleotide sequence ID" value="NZ_SNXS01000007.1"/>
</dbReference>
<dbReference type="CDD" id="cd12914">
    <property type="entry name" value="PDC1_DGC_like"/>
    <property type="match status" value="1"/>
</dbReference>
<dbReference type="Pfam" id="PF22588">
    <property type="entry name" value="dCache_1_like"/>
    <property type="match status" value="1"/>
</dbReference>
<dbReference type="Pfam" id="PF08447">
    <property type="entry name" value="PAS_3"/>
    <property type="match status" value="1"/>
</dbReference>
<dbReference type="InterPro" id="IPR036097">
    <property type="entry name" value="HisK_dim/P_sf"/>
</dbReference>
<dbReference type="Gene3D" id="1.10.287.130">
    <property type="match status" value="1"/>
</dbReference>
<dbReference type="InterPro" id="IPR001610">
    <property type="entry name" value="PAC"/>
</dbReference>
<keyword evidence="13" id="KW-1185">Reference proteome</keyword>
<dbReference type="Proteomes" id="UP000295361">
    <property type="component" value="Unassembled WGS sequence"/>
</dbReference>
<feature type="domain" description="PAS" evidence="10">
    <location>
        <begin position="449"/>
        <end position="520"/>
    </location>
</feature>
<dbReference type="InterPro" id="IPR000014">
    <property type="entry name" value="PAS"/>
</dbReference>
<dbReference type="InterPro" id="IPR000700">
    <property type="entry name" value="PAS-assoc_C"/>
</dbReference>
<dbReference type="EC" id="2.7.13.3" evidence="2"/>
<dbReference type="CDD" id="cd00130">
    <property type="entry name" value="PAS"/>
    <property type="match status" value="2"/>
</dbReference>
<dbReference type="EMBL" id="SNXS01000007">
    <property type="protein sequence ID" value="TDP62484.1"/>
    <property type="molecule type" value="Genomic_DNA"/>
</dbReference>
<dbReference type="GO" id="GO:0000155">
    <property type="term" value="F:phosphorelay sensor kinase activity"/>
    <property type="evidence" value="ECO:0007669"/>
    <property type="project" value="InterPro"/>
</dbReference>
<evidence type="ECO:0000259" key="9">
    <source>
        <dbReference type="PROSITE" id="PS50109"/>
    </source>
</evidence>
<feature type="domain" description="PAC" evidence="11">
    <location>
        <begin position="395"/>
        <end position="448"/>
    </location>
</feature>
<dbReference type="InterPro" id="IPR054327">
    <property type="entry name" value="His-kinase-like_sensor"/>
</dbReference>